<dbReference type="SUPFAM" id="SSF51306">
    <property type="entry name" value="LexA/Signal peptidase"/>
    <property type="match status" value="1"/>
</dbReference>
<dbReference type="Proteomes" id="UP000002572">
    <property type="component" value="Chromosome"/>
</dbReference>
<proteinExistence type="inferred from homology"/>
<keyword evidence="4 7" id="KW-0068">Autocatalytic cleavage</keyword>
<reference evidence="9 10" key="1">
    <citation type="submission" date="2010-12" db="EMBL/GenBank/DDBJ databases">
        <title>Complete sequence of Desulfurispirillum indicum S5.</title>
        <authorList>
            <consortium name="US DOE Joint Genome Institute"/>
            <person name="Lucas S."/>
            <person name="Copeland A."/>
            <person name="Lapidus A."/>
            <person name="Cheng J.-F."/>
            <person name="Goodwin L."/>
            <person name="Pitluck S."/>
            <person name="Chertkov O."/>
            <person name="Held B."/>
            <person name="Detter J.C."/>
            <person name="Han C."/>
            <person name="Tapia R."/>
            <person name="Land M."/>
            <person name="Hauser L."/>
            <person name="Kyrpides N."/>
            <person name="Ivanova N."/>
            <person name="Mikhailova N."/>
            <person name="Haggblom M."/>
            <person name="Rauschenbach I."/>
            <person name="Bini E."/>
            <person name="Woyke T."/>
        </authorList>
    </citation>
    <scope>NUCLEOTIDE SEQUENCE [LARGE SCALE GENOMIC DNA]</scope>
    <source>
        <strain evidence="10">ATCC BAA-1389 / DSM 22839 / S5</strain>
    </source>
</reference>
<dbReference type="EMBL" id="CP002432">
    <property type="protein sequence ID" value="ADU66225.1"/>
    <property type="molecule type" value="Genomic_DNA"/>
</dbReference>
<dbReference type="GO" id="GO:0016787">
    <property type="term" value="F:hydrolase activity"/>
    <property type="evidence" value="ECO:0007669"/>
    <property type="project" value="UniProtKB-KW"/>
</dbReference>
<evidence type="ECO:0000313" key="10">
    <source>
        <dbReference type="Proteomes" id="UP000002572"/>
    </source>
</evidence>
<dbReference type="InterPro" id="IPR006197">
    <property type="entry name" value="Peptidase_S24_LexA"/>
</dbReference>
<keyword evidence="10" id="KW-1185">Reference proteome</keyword>
<dbReference type="GO" id="GO:0006281">
    <property type="term" value="P:DNA repair"/>
    <property type="evidence" value="ECO:0007669"/>
    <property type="project" value="UniProtKB-KW"/>
</dbReference>
<dbReference type="InterPro" id="IPR036286">
    <property type="entry name" value="LexA/Signal_pep-like_sf"/>
</dbReference>
<dbReference type="Pfam" id="PF00717">
    <property type="entry name" value="Peptidase_S24"/>
    <property type="match status" value="1"/>
</dbReference>
<evidence type="ECO:0000256" key="7">
    <source>
        <dbReference type="RuleBase" id="RU003991"/>
    </source>
</evidence>
<name>E6W6Y2_DESIS</name>
<dbReference type="InterPro" id="IPR039418">
    <property type="entry name" value="LexA-like"/>
</dbReference>
<dbReference type="FunCoup" id="E6W6Y2">
    <property type="interactions" value="51"/>
</dbReference>
<dbReference type="RefSeq" id="WP_013506106.1">
    <property type="nucleotide sequence ID" value="NC_014836.1"/>
</dbReference>
<dbReference type="MEROPS" id="S24.003"/>
<sequence length="150" mass="16891">MTAKIIGKCELPDTPLEIPLFVESVPAGFPSPAQDYVERTLDLNELCIRNAPATFFVRAEGDSMINAGIRPGDILIVDRSLEPRHKDIVIAKIHGELTVKLLHTTPTISLVPMNPNYQPIQVREEHEMEIFGVVTFILHPTRRSEHHEHT</sequence>
<dbReference type="AlphaFoldDB" id="E6W6Y2"/>
<keyword evidence="3 7" id="KW-0378">Hydrolase</keyword>
<dbReference type="STRING" id="653733.Selin_1492"/>
<dbReference type="InterPro" id="IPR015927">
    <property type="entry name" value="Peptidase_S24_S26A/B/C"/>
</dbReference>
<dbReference type="NCBIfam" id="NF007621">
    <property type="entry name" value="PRK10276.1"/>
    <property type="match status" value="1"/>
</dbReference>
<dbReference type="KEGG" id="din:Selin_1492"/>
<dbReference type="CDD" id="cd06529">
    <property type="entry name" value="S24_LexA-like"/>
    <property type="match status" value="1"/>
</dbReference>
<gene>
    <name evidence="9" type="ordered locus">Selin_1492</name>
</gene>
<evidence type="ECO:0000256" key="4">
    <source>
        <dbReference type="ARBA" id="ARBA00022813"/>
    </source>
</evidence>
<dbReference type="PRINTS" id="PR00726">
    <property type="entry name" value="LEXASERPTASE"/>
</dbReference>
<evidence type="ECO:0000313" key="9">
    <source>
        <dbReference type="EMBL" id="ADU66225.1"/>
    </source>
</evidence>
<evidence type="ECO:0000259" key="8">
    <source>
        <dbReference type="Pfam" id="PF00717"/>
    </source>
</evidence>
<comment type="similarity">
    <text evidence="1 7">Belongs to the peptidase S24 family.</text>
</comment>
<dbReference type="Gene3D" id="2.10.109.10">
    <property type="entry name" value="Umud Fragment, subunit A"/>
    <property type="match status" value="1"/>
</dbReference>
<dbReference type="PANTHER" id="PTHR33516:SF2">
    <property type="entry name" value="LEXA REPRESSOR-RELATED"/>
    <property type="match status" value="1"/>
</dbReference>
<dbReference type="InParanoid" id="E6W6Y2"/>
<dbReference type="eggNOG" id="COG1974">
    <property type="taxonomic scope" value="Bacteria"/>
</dbReference>
<dbReference type="HOGENOM" id="CLU_066192_0_0_0"/>
<keyword evidence="2" id="KW-0227">DNA damage</keyword>
<dbReference type="GO" id="GO:0006355">
    <property type="term" value="P:regulation of DNA-templated transcription"/>
    <property type="evidence" value="ECO:0007669"/>
    <property type="project" value="InterPro"/>
</dbReference>
<evidence type="ECO:0000256" key="1">
    <source>
        <dbReference type="ARBA" id="ARBA00007484"/>
    </source>
</evidence>
<dbReference type="InterPro" id="IPR050077">
    <property type="entry name" value="LexA_repressor"/>
</dbReference>
<keyword evidence="5" id="KW-0234">DNA repair</keyword>
<dbReference type="GO" id="GO:0003677">
    <property type="term" value="F:DNA binding"/>
    <property type="evidence" value="ECO:0007669"/>
    <property type="project" value="InterPro"/>
</dbReference>
<evidence type="ECO:0000256" key="5">
    <source>
        <dbReference type="ARBA" id="ARBA00023204"/>
    </source>
</evidence>
<evidence type="ECO:0000256" key="2">
    <source>
        <dbReference type="ARBA" id="ARBA00022763"/>
    </source>
</evidence>
<organism evidence="9 10">
    <name type="scientific">Desulfurispirillum indicum (strain ATCC BAA-1389 / DSM 22839 / S5)</name>
    <dbReference type="NCBI Taxonomy" id="653733"/>
    <lineage>
        <taxon>Bacteria</taxon>
        <taxon>Pseudomonadati</taxon>
        <taxon>Chrysiogenota</taxon>
        <taxon>Chrysiogenia</taxon>
        <taxon>Chrysiogenales</taxon>
        <taxon>Chrysiogenaceae</taxon>
        <taxon>Desulfurispirillum</taxon>
    </lineage>
</organism>
<dbReference type="PANTHER" id="PTHR33516">
    <property type="entry name" value="LEXA REPRESSOR"/>
    <property type="match status" value="1"/>
</dbReference>
<keyword evidence="6" id="KW-0742">SOS response</keyword>
<evidence type="ECO:0000256" key="3">
    <source>
        <dbReference type="ARBA" id="ARBA00022801"/>
    </source>
</evidence>
<feature type="domain" description="Peptidase S24/S26A/S26B/S26C" evidence="8">
    <location>
        <begin position="19"/>
        <end position="134"/>
    </location>
</feature>
<protein>
    <submittedName>
        <fullName evidence="9">Peptidase S24/S26A/S26B, conserved region</fullName>
    </submittedName>
</protein>
<accession>E6W6Y2</accession>
<dbReference type="GO" id="GO:0009432">
    <property type="term" value="P:SOS response"/>
    <property type="evidence" value="ECO:0007669"/>
    <property type="project" value="UniProtKB-KW"/>
</dbReference>
<evidence type="ECO:0000256" key="6">
    <source>
        <dbReference type="ARBA" id="ARBA00023236"/>
    </source>
</evidence>
<dbReference type="OrthoDB" id="9787787at2"/>